<dbReference type="EMBL" id="CP069798">
    <property type="protein sequence ID" value="QRQ81792.1"/>
    <property type="molecule type" value="Genomic_DNA"/>
</dbReference>
<keyword evidence="2" id="KW-0472">Membrane</keyword>
<feature type="compositionally biased region" description="Low complexity" evidence="1">
    <location>
        <begin position="438"/>
        <end position="454"/>
    </location>
</feature>
<evidence type="ECO:0000256" key="3">
    <source>
        <dbReference type="SAM" id="SignalP"/>
    </source>
</evidence>
<keyword evidence="5" id="KW-1185">Reference proteome</keyword>
<dbReference type="NCBIfam" id="NF041109">
    <property type="entry name" value="VF_TspB_C_term"/>
    <property type="match status" value="1"/>
</dbReference>
<keyword evidence="3" id="KW-0732">Signal</keyword>
<organism evidence="4 5">
    <name type="scientific">Paralysiella testudinis</name>
    <dbReference type="NCBI Taxonomy" id="2809020"/>
    <lineage>
        <taxon>Bacteria</taxon>
        <taxon>Pseudomonadati</taxon>
        <taxon>Pseudomonadota</taxon>
        <taxon>Betaproteobacteria</taxon>
        <taxon>Neisseriales</taxon>
        <taxon>Neisseriaceae</taxon>
        <taxon>Paralysiella</taxon>
    </lineage>
</organism>
<reference evidence="4" key="1">
    <citation type="submission" date="2021-02" db="EMBL/GenBank/DDBJ databases">
        <title>Neisseriaceae sp. 26B isolated from the cloaca of a Common Toad-headed Turtle (Mesoclemmys nasuta).</title>
        <authorList>
            <person name="Spergser J."/>
            <person name="Busse H.-J."/>
        </authorList>
    </citation>
    <scope>NUCLEOTIDE SEQUENCE</scope>
    <source>
        <strain evidence="4">26B</strain>
    </source>
</reference>
<dbReference type="KEGG" id="ptes:JQU52_14170"/>
<evidence type="ECO:0000313" key="5">
    <source>
        <dbReference type="Proteomes" id="UP000653156"/>
    </source>
</evidence>
<feature type="chain" id="PRO_5034280493" evidence="3">
    <location>
        <begin position="36"/>
        <end position="554"/>
    </location>
</feature>
<dbReference type="AlphaFoldDB" id="A0A892ZFR9"/>
<feature type="region of interest" description="Disordered" evidence="1">
    <location>
        <begin position="410"/>
        <end position="461"/>
    </location>
</feature>
<gene>
    <name evidence="4" type="ORF">JQU52_14170</name>
</gene>
<accession>A0A892ZFR9</accession>
<evidence type="ECO:0000313" key="4">
    <source>
        <dbReference type="EMBL" id="QRQ81792.1"/>
    </source>
</evidence>
<dbReference type="RefSeq" id="WP_230339093.1">
    <property type="nucleotide sequence ID" value="NZ_CP069798.1"/>
</dbReference>
<evidence type="ECO:0000256" key="2">
    <source>
        <dbReference type="SAM" id="Phobius"/>
    </source>
</evidence>
<sequence>MRVINDRLFLYRLGRSVAVCAAVLALMGVSGLARADATVYVDSTGQAAIGRAPNGSTVYGSHINPSGLYGPNGEYRFSNPPGAGSGPTPQYRNTRYMGGAAGGFVHGVKELNVVMKDTYGATAQGKITTSTQMPPTSRMAQGLGGLIVADMAVNHLGNLKQNGAADQFVRGMENGSWSDVAAAVGKLFDWTGIGSRLNANLNNDAIPTAPLQQQSEAKARQLYDNYQASKKPIDPAAYKQYSKLTITEWGGNLNLVRTIIIPSNSVDWTMIQSQNYELTFPMRFGDVEVWPQLPAEKGNWIQLYKTDASAADIIRYNEQNAPTIDQVLPGEAAIINLLAQLLNDTNRNNTDLLNAITGSGVANAGNTTTTVDSNNVTNNTFLTSAYTPAGTNTPQQTQFKVQADGSVTATTIPRPDLAPHSSQAPTRAEIPTAPIPGSPSTTTPGETKPTEPATASAPDICSQNPKSAMCADLGNADYEDPVIPSEQRKLDFQPANIFNTSGICPRPLSFDVMSKSFQISYQPMCDFAGMVRPMIIMMAMVISMGMAYSATRSL</sequence>
<dbReference type="Proteomes" id="UP000653156">
    <property type="component" value="Chromosome"/>
</dbReference>
<name>A0A892ZFR9_9NEIS</name>
<dbReference type="InterPro" id="IPR008708">
    <property type="entry name" value="Neisseria_TspB"/>
</dbReference>
<evidence type="ECO:0000256" key="1">
    <source>
        <dbReference type="SAM" id="MobiDB-lite"/>
    </source>
</evidence>
<keyword evidence="2" id="KW-1133">Transmembrane helix</keyword>
<proteinExistence type="predicted"/>
<feature type="transmembrane region" description="Helical" evidence="2">
    <location>
        <begin position="530"/>
        <end position="550"/>
    </location>
</feature>
<dbReference type="Pfam" id="PF05616">
    <property type="entry name" value="Neisseria_TspB"/>
    <property type="match status" value="1"/>
</dbReference>
<feature type="signal peptide" evidence="3">
    <location>
        <begin position="1"/>
        <end position="35"/>
    </location>
</feature>
<protein>
    <submittedName>
        <fullName evidence="4">Uncharacterized protein</fullName>
    </submittedName>
</protein>
<keyword evidence="2" id="KW-0812">Transmembrane</keyword>